<dbReference type="InterPro" id="IPR003961">
    <property type="entry name" value="FN3_dom"/>
</dbReference>
<dbReference type="InterPro" id="IPR008969">
    <property type="entry name" value="CarboxyPept-like_regulatory"/>
</dbReference>
<evidence type="ECO:0000313" key="11">
    <source>
        <dbReference type="Proteomes" id="UP000323664"/>
    </source>
</evidence>
<dbReference type="Pfam" id="PF00082">
    <property type="entry name" value="Peptidase_S8"/>
    <property type="match status" value="1"/>
</dbReference>
<dbReference type="InterPro" id="IPR023828">
    <property type="entry name" value="Peptidase_S8_Ser-AS"/>
</dbReference>
<dbReference type="PROSITE" id="PS51892">
    <property type="entry name" value="SUBTILASE"/>
    <property type="match status" value="1"/>
</dbReference>
<organism evidence="10 11">
    <name type="scientific">Paenibacillus amylolyticus</name>
    <dbReference type="NCBI Taxonomy" id="1451"/>
    <lineage>
        <taxon>Bacteria</taxon>
        <taxon>Bacillati</taxon>
        <taxon>Bacillota</taxon>
        <taxon>Bacilli</taxon>
        <taxon>Bacillales</taxon>
        <taxon>Paenibacillaceae</taxon>
        <taxon>Paenibacillus</taxon>
    </lineage>
</organism>
<evidence type="ECO:0000256" key="5">
    <source>
        <dbReference type="PIRSR" id="PIRSR615500-1"/>
    </source>
</evidence>
<gene>
    <name evidence="10" type="ORF">EC604_07770</name>
</gene>
<dbReference type="Pfam" id="PF20773">
    <property type="entry name" value="InhA-like_MAM"/>
    <property type="match status" value="2"/>
</dbReference>
<dbReference type="InterPro" id="IPR010259">
    <property type="entry name" value="S8pro/Inhibitor_I9"/>
</dbReference>
<dbReference type="Pfam" id="PF13620">
    <property type="entry name" value="CarboxypepD_reg"/>
    <property type="match status" value="2"/>
</dbReference>
<dbReference type="PANTHER" id="PTHR43806:SF67">
    <property type="entry name" value="EGF-LIKE DOMAIN-CONTAINING PROTEIN"/>
    <property type="match status" value="1"/>
</dbReference>
<dbReference type="SUPFAM" id="SSF49899">
    <property type="entry name" value="Concanavalin A-like lectins/glucanases"/>
    <property type="match status" value="2"/>
</dbReference>
<dbReference type="PANTHER" id="PTHR43806">
    <property type="entry name" value="PEPTIDASE S8"/>
    <property type="match status" value="1"/>
</dbReference>
<comment type="caution">
    <text evidence="10">The sequence shown here is derived from an EMBL/GenBank/DDBJ whole genome shotgun (WGS) entry which is preliminary data.</text>
</comment>
<feature type="signal peptide" evidence="8">
    <location>
        <begin position="1"/>
        <end position="29"/>
    </location>
</feature>
<keyword evidence="2 6" id="KW-0645">Protease</keyword>
<dbReference type="EMBL" id="RIAS01000003">
    <property type="protein sequence ID" value="KAA8783742.1"/>
    <property type="molecule type" value="Genomic_DNA"/>
</dbReference>
<keyword evidence="8" id="KW-0732">Signal</keyword>
<dbReference type="Gene3D" id="2.60.40.10">
    <property type="entry name" value="Immunoglobulins"/>
    <property type="match status" value="3"/>
</dbReference>
<proteinExistence type="inferred from homology"/>
<feature type="active site" description="Charge relay system" evidence="5 6">
    <location>
        <position position="307"/>
    </location>
</feature>
<feature type="active site" description="Charge relay system" evidence="5 6">
    <location>
        <position position="484"/>
    </location>
</feature>
<dbReference type="RefSeq" id="WP_123063612.1">
    <property type="nucleotide sequence ID" value="NZ_RIAS01000003.1"/>
</dbReference>
<evidence type="ECO:0000256" key="7">
    <source>
        <dbReference type="SAM" id="MobiDB-lite"/>
    </source>
</evidence>
<dbReference type="GO" id="GO:0006508">
    <property type="term" value="P:proteolysis"/>
    <property type="evidence" value="ECO:0007669"/>
    <property type="project" value="UniProtKB-KW"/>
</dbReference>
<evidence type="ECO:0000256" key="8">
    <source>
        <dbReference type="SAM" id="SignalP"/>
    </source>
</evidence>
<dbReference type="GO" id="GO:0004252">
    <property type="term" value="F:serine-type endopeptidase activity"/>
    <property type="evidence" value="ECO:0007669"/>
    <property type="project" value="UniProtKB-UniRule"/>
</dbReference>
<feature type="compositionally biased region" description="Basic and acidic residues" evidence="7">
    <location>
        <begin position="1745"/>
        <end position="1757"/>
    </location>
</feature>
<dbReference type="CDD" id="cd00063">
    <property type="entry name" value="FN3"/>
    <property type="match status" value="1"/>
</dbReference>
<dbReference type="SUPFAM" id="SSF49265">
    <property type="entry name" value="Fibronectin type III"/>
    <property type="match status" value="1"/>
</dbReference>
<feature type="region of interest" description="Disordered" evidence="7">
    <location>
        <begin position="1124"/>
        <end position="1144"/>
    </location>
</feature>
<keyword evidence="4 6" id="KW-0720">Serine protease</keyword>
<dbReference type="InterPro" id="IPR015500">
    <property type="entry name" value="Peptidase_S8_subtilisin-rel"/>
</dbReference>
<feature type="domain" description="Fibronectin type-III" evidence="9">
    <location>
        <begin position="831"/>
        <end position="926"/>
    </location>
</feature>
<dbReference type="Gene3D" id="2.60.120.260">
    <property type="entry name" value="Galactose-binding domain-like"/>
    <property type="match status" value="1"/>
</dbReference>
<dbReference type="PROSITE" id="PS00138">
    <property type="entry name" value="SUBTILASE_SER"/>
    <property type="match status" value="1"/>
</dbReference>
<evidence type="ECO:0000313" key="10">
    <source>
        <dbReference type="EMBL" id="KAA8783742.1"/>
    </source>
</evidence>
<reference evidence="10 11" key="1">
    <citation type="journal article" date="2019" name="J. Ind. Microbiol. Biotechnol.">
        <title>Paenibacillus amylolyticus 27C64 has a diverse set of carbohydrate-active enzymes and complete pectin deconstruction system.</title>
        <authorList>
            <person name="Keggi C."/>
            <person name="Doran-Peterson J."/>
        </authorList>
    </citation>
    <scope>NUCLEOTIDE SEQUENCE [LARGE SCALE GENOMIC DNA]</scope>
    <source>
        <strain evidence="10 11">27C64</strain>
    </source>
</reference>
<dbReference type="Gene3D" id="3.40.50.200">
    <property type="entry name" value="Peptidase S8/S53 domain"/>
    <property type="match status" value="1"/>
</dbReference>
<dbReference type="InterPro" id="IPR036852">
    <property type="entry name" value="Peptidase_S8/S53_dom_sf"/>
</dbReference>
<name>A0A5M9WQA4_PAEAM</name>
<protein>
    <submittedName>
        <fullName evidence="10">S8 family serine peptidase</fullName>
    </submittedName>
</protein>
<feature type="region of interest" description="Disordered" evidence="7">
    <location>
        <begin position="178"/>
        <end position="228"/>
    </location>
</feature>
<evidence type="ECO:0000259" key="9">
    <source>
        <dbReference type="PROSITE" id="PS50853"/>
    </source>
</evidence>
<feature type="compositionally biased region" description="Polar residues" evidence="7">
    <location>
        <begin position="1758"/>
        <end position="1770"/>
    </location>
</feature>
<accession>A0A5M9WQA4</accession>
<evidence type="ECO:0000256" key="4">
    <source>
        <dbReference type="ARBA" id="ARBA00022825"/>
    </source>
</evidence>
<feature type="active site" description="Charge relay system" evidence="5 6">
    <location>
        <position position="261"/>
    </location>
</feature>
<dbReference type="Pfam" id="PF09136">
    <property type="entry name" value="Glucodextran_B"/>
    <property type="match status" value="1"/>
</dbReference>
<evidence type="ECO:0000256" key="1">
    <source>
        <dbReference type="ARBA" id="ARBA00011073"/>
    </source>
</evidence>
<dbReference type="SUPFAM" id="SSF52743">
    <property type="entry name" value="Subtilisin-like"/>
    <property type="match status" value="1"/>
</dbReference>
<dbReference type="SUPFAM" id="SSF49464">
    <property type="entry name" value="Carboxypeptidase regulatory domain-like"/>
    <property type="match status" value="2"/>
</dbReference>
<feature type="chain" id="PRO_5024452317" evidence="8">
    <location>
        <begin position="30"/>
        <end position="1770"/>
    </location>
</feature>
<dbReference type="InterPro" id="IPR013783">
    <property type="entry name" value="Ig-like_fold"/>
</dbReference>
<dbReference type="Proteomes" id="UP000323664">
    <property type="component" value="Unassembled WGS sequence"/>
</dbReference>
<dbReference type="OrthoDB" id="9798386at2"/>
<dbReference type="PRINTS" id="PR00723">
    <property type="entry name" value="SUBTILISIN"/>
</dbReference>
<keyword evidence="3 6" id="KW-0378">Hydrolase</keyword>
<evidence type="ECO:0000256" key="2">
    <source>
        <dbReference type="ARBA" id="ARBA00022670"/>
    </source>
</evidence>
<sequence length="1770" mass="189699">MIKLKPLRKPVSMGLSLLLALSMALPVSAQNSSSSKIDMKSGLAEVSTSKVNAKLTKAFEGSEYVTYLVKMKEQVDTKAVSKQAMEKATIAKETPSATKLSVRNSVVSSLRETASRTQYSIENYLEKEIDLGKVKEYKSYFIVNSLAVTSTKEVMEQIALLPEVEKILPNETRYLDKAEVSKQPASVSPAKESVQSPAKEPAVKEKPTTKESASQGTATKEADSKVKKQTENVEWNIDYINAPAVWERGIDGTGIVVANLDSGVDYTHPALRSKWRGLDASGNVVDPELSWYDPHSGATLPADADGHGTHTMGTMVGSEANGTNQIGVAPGAKWIGVRIFNPETTDAIILDGGQWLIAPVDAEGNLHPELAPDVVNNSWGGGAGLDEWFRPMVQAWRDAQIFPEFSAGNVRLGNPGGPGSVANPANYPESFATGATDINGNLGSFSLLGPSPYNEIKPEVSAPGVNIRSAVPGGTYEGGWNGTSMAGPHTTALAALLLQANHSLNVDQLEQIIMDTATPRTDSNFPVTPNNGYGHGIINALDAVGSVLEGIGTVSGRVVTAGDDLEEPVLEHTPVNTAFTGLDIPLTAHVTDNVAVVSVEAFARTKGTKQYVYLPMNRIEGDSKAGTYTATIPAFLIEPEGVEYYIRVNDYGNNGFESKVYNIAVSNGVKPGYLQDFEADQLGFTTGGTGSTWVWGAPVSGPKAAYSGDKVIATNLQGTYLPNSNAYLLAPPIDLTESPEGALLTFKHWYDLENNLDFGKVYIASEDNDYVFEELLSYTGTSGGWKTQYIDLRDYAGQQVFIQFNLTSDATVQKAGWYIDDFAVQELDDIAPQTPSALSATSDILGNVTLNWTGSDDEDLESYVVYRSETAGSGYEAVGTVKKTSYTDTATESNATYYYTVAALDYSGNESEKSNEVSITVEVPEDIYIDSFDGNDDNGWTHAGTKDEWERGIPLTGPLSAVSPPNVWATDLDNTYENGSNYSLVSPVIDLTDVTDATLTFNHWYEIEGGYDFGYVEATKDGGTTWTELGKFSHNTNGKQWTPVFYELNALTGNEVQFRFRLTSDNSVVRTGWFIDDFRVLGVAAPTVTKDEAVVLSSDKPKPDYDNPWYKVTRTDKAEFNKTKQQEPAVLEPGTGSVQPQSLPASATVTVLETGRSVKTDSSTGKYSFTHVAGEYTLKAEAYGYYPQTKTVTITDGGGAKANFNLETIPYGEIKGVVKDERSGQPIADASVLVVEDAKVAEVRTGADGSFTLQVLEGSYTLSVRAADYYSNKVTVTVPGNGTVDSNIALKPFIGFPGEIAYDDGTAENARAFNAADNAWAVRMTPELETAQVTGASFRFWNTEWPVPGGTAFQYAVYDASGAGGAPGKKLAGPFNGTALRNDQWTSVEFPEPIIVTGDFYIVYIQSLAGTAAPGLATDEDGDYAARSWQRVSGAWSASPAEEGNYMIRAVVKYPVNAPVLTSPANTYTNQSTFTISGTSPASGAQIKFYNGKDAAGTTTVNNGKFSHGVKLRAGVNVITAEAVINGKTTERSLPVIIILDQTKPQVNVVSPAEGSRINTEVVHVTGSVVEQFLDKVTVNGQTVQVDRDRKFSHRVLVNKGENIITIVATDLAGNKTTETRKVYVETEVPELTDITPSEDVRITSGESVNVSFKSKPGLQASFRIQLPLNLNAEGTGEVALVETEPGVYTGSYTTPANLVLEGGVIVIRAQDAAGNKAEAQAAGKLFVHAEQGENKTEGQPAPEKGAEAGSDLKSDPTDTGSNPAESLEP</sequence>
<dbReference type="InterPro" id="IPR050131">
    <property type="entry name" value="Peptidase_S8_subtilisin-like"/>
</dbReference>
<evidence type="ECO:0000256" key="3">
    <source>
        <dbReference type="ARBA" id="ARBA00022801"/>
    </source>
</evidence>
<dbReference type="Gene3D" id="2.60.40.1120">
    <property type="entry name" value="Carboxypeptidase-like, regulatory domain"/>
    <property type="match status" value="2"/>
</dbReference>
<dbReference type="PROSITE" id="PS50853">
    <property type="entry name" value="FN3"/>
    <property type="match status" value="1"/>
</dbReference>
<comment type="similarity">
    <text evidence="1 6">Belongs to the peptidase S8 family.</text>
</comment>
<dbReference type="InterPro" id="IPR000209">
    <property type="entry name" value="Peptidase_S8/S53_dom"/>
</dbReference>
<dbReference type="Pfam" id="PF05922">
    <property type="entry name" value="Inhibitor_I9"/>
    <property type="match status" value="1"/>
</dbReference>
<dbReference type="InterPro" id="IPR036116">
    <property type="entry name" value="FN3_sf"/>
</dbReference>
<feature type="region of interest" description="Disordered" evidence="7">
    <location>
        <begin position="1730"/>
        <end position="1770"/>
    </location>
</feature>
<evidence type="ECO:0000256" key="6">
    <source>
        <dbReference type="PROSITE-ProRule" id="PRU01240"/>
    </source>
</evidence>
<dbReference type="InterPro" id="IPR013320">
    <property type="entry name" value="ConA-like_dom_sf"/>
</dbReference>